<comment type="caution">
    <text evidence="2">The sequence shown here is derived from an EMBL/GenBank/DDBJ whole genome shotgun (WGS) entry which is preliminary data.</text>
</comment>
<dbReference type="EMBL" id="LGRX02028379">
    <property type="protein sequence ID" value="KAK3248145.1"/>
    <property type="molecule type" value="Genomic_DNA"/>
</dbReference>
<proteinExistence type="predicted"/>
<accession>A0AAE0C671</accession>
<gene>
    <name evidence="2" type="ORF">CYMTET_42380</name>
</gene>
<dbReference type="Gene3D" id="3.30.750.24">
    <property type="entry name" value="STAS domain"/>
    <property type="match status" value="1"/>
</dbReference>
<name>A0AAE0C671_9CHLO</name>
<dbReference type="PROSITE" id="PS50801">
    <property type="entry name" value="STAS"/>
    <property type="match status" value="1"/>
</dbReference>
<evidence type="ECO:0000259" key="1">
    <source>
        <dbReference type="PROSITE" id="PS50801"/>
    </source>
</evidence>
<evidence type="ECO:0000313" key="2">
    <source>
        <dbReference type="EMBL" id="KAK3248145.1"/>
    </source>
</evidence>
<organism evidence="2 3">
    <name type="scientific">Cymbomonas tetramitiformis</name>
    <dbReference type="NCBI Taxonomy" id="36881"/>
    <lineage>
        <taxon>Eukaryota</taxon>
        <taxon>Viridiplantae</taxon>
        <taxon>Chlorophyta</taxon>
        <taxon>Pyramimonadophyceae</taxon>
        <taxon>Pyramimonadales</taxon>
        <taxon>Pyramimonadaceae</taxon>
        <taxon>Cymbomonas</taxon>
    </lineage>
</organism>
<feature type="domain" description="STAS" evidence="1">
    <location>
        <begin position="16"/>
        <end position="86"/>
    </location>
</feature>
<dbReference type="SUPFAM" id="SSF52091">
    <property type="entry name" value="SpoIIaa-like"/>
    <property type="match status" value="1"/>
</dbReference>
<dbReference type="InterPro" id="IPR036513">
    <property type="entry name" value="STAS_dom_sf"/>
</dbReference>
<reference evidence="2 3" key="1">
    <citation type="journal article" date="2015" name="Genome Biol. Evol.">
        <title>Comparative Genomics of a Bacterivorous Green Alga Reveals Evolutionary Causalities and Consequences of Phago-Mixotrophic Mode of Nutrition.</title>
        <authorList>
            <person name="Burns J.A."/>
            <person name="Paasch A."/>
            <person name="Narechania A."/>
            <person name="Kim E."/>
        </authorList>
    </citation>
    <scope>NUCLEOTIDE SEQUENCE [LARGE SCALE GENOMIC DNA]</scope>
    <source>
        <strain evidence="2 3">PLY_AMNH</strain>
    </source>
</reference>
<feature type="non-terminal residue" evidence="2">
    <location>
        <position position="1"/>
    </location>
</feature>
<dbReference type="AlphaFoldDB" id="A0AAE0C671"/>
<dbReference type="Pfam" id="PF01740">
    <property type="entry name" value="STAS"/>
    <property type="match status" value="1"/>
</dbReference>
<dbReference type="InterPro" id="IPR002645">
    <property type="entry name" value="STAS_dom"/>
</dbReference>
<keyword evidence="3" id="KW-1185">Reference proteome</keyword>
<sequence length="173" mass="19000">VTRAEGRSMDTGKPAMVYTLVGPLFFGSFRSFKNAFEVESDPEQVILDVSKADIQDLSALATMKSLGKMYADSGKMLTLEGKSASVNDLPVAVHPQCLARFISRMSGRHVGILKLYGEWLELPQTQLKYMADSSHCETRSADGVVVPQINNLTSEPLIVVDAEQKSSETREDK</sequence>
<dbReference type="Proteomes" id="UP001190700">
    <property type="component" value="Unassembled WGS sequence"/>
</dbReference>
<evidence type="ECO:0000313" key="3">
    <source>
        <dbReference type="Proteomes" id="UP001190700"/>
    </source>
</evidence>
<protein>
    <recommendedName>
        <fullName evidence="1">STAS domain-containing protein</fullName>
    </recommendedName>
</protein>